<evidence type="ECO:0000256" key="6">
    <source>
        <dbReference type="ARBA" id="ARBA00023136"/>
    </source>
</evidence>
<evidence type="ECO:0000256" key="1">
    <source>
        <dbReference type="ARBA" id="ARBA00004477"/>
    </source>
</evidence>
<dbReference type="PANTHER" id="PTHR12640">
    <property type="entry name" value="RIBOPHORIN II"/>
    <property type="match status" value="1"/>
</dbReference>
<dbReference type="STRING" id="106004.A0A1Y2G473"/>
<dbReference type="AlphaFoldDB" id="A0A1Y2G473"/>
<keyword evidence="2 7" id="KW-0812">Transmembrane</keyword>
<dbReference type="PANTHER" id="PTHR12640:SF0">
    <property type="entry name" value="DOLICHYL-DIPHOSPHOOLIGOSACCHARIDE--PROTEIN GLYCOSYLTRANSFERASE SUBUNIT 2"/>
    <property type="match status" value="1"/>
</dbReference>
<protein>
    <recommendedName>
        <fullName evidence="9">Ribophorin II C-terminal domain-containing protein</fullName>
    </recommendedName>
</protein>
<evidence type="ECO:0000259" key="9">
    <source>
        <dbReference type="Pfam" id="PF25147"/>
    </source>
</evidence>
<evidence type="ECO:0000256" key="8">
    <source>
        <dbReference type="SAM" id="SignalP"/>
    </source>
</evidence>
<reference evidence="10 11" key="1">
    <citation type="submission" date="2016-07" db="EMBL/GenBank/DDBJ databases">
        <title>Pervasive Adenine N6-methylation of Active Genes in Fungi.</title>
        <authorList>
            <consortium name="DOE Joint Genome Institute"/>
            <person name="Mondo S.J."/>
            <person name="Dannebaum R.O."/>
            <person name="Kuo R.C."/>
            <person name="Labutti K."/>
            <person name="Haridas S."/>
            <person name="Kuo A."/>
            <person name="Salamov A."/>
            <person name="Ahrendt S.R."/>
            <person name="Lipzen A."/>
            <person name="Sullivan W."/>
            <person name="Andreopoulos W.B."/>
            <person name="Clum A."/>
            <person name="Lindquist E."/>
            <person name="Daum C."/>
            <person name="Ramamoorthy G.K."/>
            <person name="Gryganskyi A."/>
            <person name="Culley D."/>
            <person name="Magnuson J.K."/>
            <person name="James T.Y."/>
            <person name="O'Malley M.A."/>
            <person name="Stajich J.E."/>
            <person name="Spatafora J.W."/>
            <person name="Visel A."/>
            <person name="Grigoriev I.V."/>
        </authorList>
    </citation>
    <scope>NUCLEOTIDE SEQUENCE [LARGE SCALE GENOMIC DNA]</scope>
    <source>
        <strain evidence="10 11">62-1032</strain>
    </source>
</reference>
<organism evidence="10 11">
    <name type="scientific">Leucosporidium creatinivorum</name>
    <dbReference type="NCBI Taxonomy" id="106004"/>
    <lineage>
        <taxon>Eukaryota</taxon>
        <taxon>Fungi</taxon>
        <taxon>Dikarya</taxon>
        <taxon>Basidiomycota</taxon>
        <taxon>Pucciniomycotina</taxon>
        <taxon>Microbotryomycetes</taxon>
        <taxon>Leucosporidiales</taxon>
        <taxon>Leucosporidium</taxon>
    </lineage>
</organism>
<dbReference type="InterPro" id="IPR008814">
    <property type="entry name" value="Swp1"/>
</dbReference>
<evidence type="ECO:0000256" key="7">
    <source>
        <dbReference type="SAM" id="Phobius"/>
    </source>
</evidence>
<evidence type="ECO:0000256" key="4">
    <source>
        <dbReference type="ARBA" id="ARBA00022824"/>
    </source>
</evidence>
<dbReference type="OrthoDB" id="432292at2759"/>
<evidence type="ECO:0000256" key="2">
    <source>
        <dbReference type="ARBA" id="ARBA00022692"/>
    </source>
</evidence>
<evidence type="ECO:0000313" key="11">
    <source>
        <dbReference type="Proteomes" id="UP000193467"/>
    </source>
</evidence>
<keyword evidence="11" id="KW-1185">Reference proteome</keyword>
<evidence type="ECO:0000256" key="3">
    <source>
        <dbReference type="ARBA" id="ARBA00022729"/>
    </source>
</evidence>
<keyword evidence="5 7" id="KW-1133">Transmembrane helix</keyword>
<feature type="chain" id="PRO_5044345386" description="Ribophorin II C-terminal domain-containing protein" evidence="8">
    <location>
        <begin position="18"/>
        <end position="295"/>
    </location>
</feature>
<feature type="transmembrane region" description="Helical" evidence="7">
    <location>
        <begin position="198"/>
        <end position="221"/>
    </location>
</feature>
<dbReference type="UniPathway" id="UPA00378"/>
<sequence>MRFSLVAALSLASYATAQLAVTQAKLSILDSVGITTHSNEFTSASPPTPSHHSLSPQDTLRLSLSLSNNDQPFIPHQAMILWEPSTIAEKGQRGRDHLSLIKVRKGGKAKFELDLSRAPTSLLSLSTGPITATLLVGHPNTTPLRIPLGSFTLPSSLVLPFPYPPQEDLPKAWEVERYSKMPELSWTFRGKEKAVNPVVALGGLAFVLSPWVVLGGATLHLSPSLTTPTPSIFAFLTLLLSFEALIVLYWTSLKLIPTLPYFGLLAVGLAWTGRRALGDLRSRRLSRESGEKKQQ</sequence>
<keyword evidence="3 8" id="KW-0732">Signal</keyword>
<comment type="subcellular location">
    <subcellularLocation>
        <location evidence="1">Endoplasmic reticulum membrane</location>
        <topology evidence="1">Multi-pass membrane protein</topology>
    </subcellularLocation>
</comment>
<dbReference type="GO" id="GO:0006487">
    <property type="term" value="P:protein N-linked glycosylation"/>
    <property type="evidence" value="ECO:0007669"/>
    <property type="project" value="TreeGrafter"/>
</dbReference>
<dbReference type="Proteomes" id="UP000193467">
    <property type="component" value="Unassembled WGS sequence"/>
</dbReference>
<gene>
    <name evidence="10" type="ORF">BCR35DRAFT_298229</name>
</gene>
<dbReference type="InterPro" id="IPR056790">
    <property type="entry name" value="Ribophorin_II_C"/>
</dbReference>
<keyword evidence="6 7" id="KW-0472">Membrane</keyword>
<comment type="caution">
    <text evidence="10">The sequence shown here is derived from an EMBL/GenBank/DDBJ whole genome shotgun (WGS) entry which is preliminary data.</text>
</comment>
<proteinExistence type="predicted"/>
<dbReference type="GO" id="GO:0008250">
    <property type="term" value="C:oligosaccharyltransferase complex"/>
    <property type="evidence" value="ECO:0007669"/>
    <property type="project" value="InterPro"/>
</dbReference>
<dbReference type="InParanoid" id="A0A1Y2G473"/>
<evidence type="ECO:0000256" key="5">
    <source>
        <dbReference type="ARBA" id="ARBA00022989"/>
    </source>
</evidence>
<feature type="transmembrane region" description="Helical" evidence="7">
    <location>
        <begin position="233"/>
        <end position="252"/>
    </location>
</feature>
<feature type="signal peptide" evidence="8">
    <location>
        <begin position="1"/>
        <end position="17"/>
    </location>
</feature>
<evidence type="ECO:0000313" key="10">
    <source>
        <dbReference type="EMBL" id="ORY92725.1"/>
    </source>
</evidence>
<name>A0A1Y2G473_9BASI</name>
<accession>A0A1Y2G473</accession>
<dbReference type="Pfam" id="PF25147">
    <property type="entry name" value="Ribophorin_II_C"/>
    <property type="match status" value="1"/>
</dbReference>
<dbReference type="EMBL" id="MCGR01000001">
    <property type="protein sequence ID" value="ORY92725.1"/>
    <property type="molecule type" value="Genomic_DNA"/>
</dbReference>
<feature type="domain" description="Ribophorin II C-terminal" evidence="9">
    <location>
        <begin position="188"/>
        <end position="284"/>
    </location>
</feature>
<dbReference type="FunCoup" id="A0A1Y2G473">
    <property type="interactions" value="47"/>
</dbReference>
<keyword evidence="4" id="KW-0256">Endoplasmic reticulum</keyword>